<dbReference type="Gene3D" id="3.40.50.12780">
    <property type="entry name" value="N-terminal domain of ligase-like"/>
    <property type="match status" value="1"/>
</dbReference>
<reference evidence="5 6" key="1">
    <citation type="journal article" date="2011" name="Stand. Genomic Sci.">
        <title>Complete genome sequence of Mycobacterium sp. strain (Spyr1) and reclassification to Mycobacterium gilvum Spyr1.</title>
        <authorList>
            <person name="Kallimanis A."/>
            <person name="Karabika E."/>
            <person name="Mavromatis K."/>
            <person name="Lapidus A."/>
            <person name="Labutti K.M."/>
            <person name="Liolios K."/>
            <person name="Ivanova N."/>
            <person name="Goodwin L."/>
            <person name="Woyke T."/>
            <person name="Velentzas A.D."/>
            <person name="Perisynakis A."/>
            <person name="Ouzounis C.C."/>
            <person name="Kyrpides N.C."/>
            <person name="Koukkou A.I."/>
            <person name="Drainas C."/>
        </authorList>
    </citation>
    <scope>NUCLEOTIDE SEQUENCE [LARGE SCALE GENOMIC DNA]</scope>
    <source>
        <strain evidence="6">DSM 45189 / LMG 24558 / Spyr1</strain>
    </source>
</reference>
<dbReference type="InterPro" id="IPR042099">
    <property type="entry name" value="ANL_N_sf"/>
</dbReference>
<dbReference type="UniPathway" id="UPA00011"/>
<dbReference type="Gene3D" id="3.30.559.10">
    <property type="entry name" value="Chloramphenicol acetyltransferase-like domain"/>
    <property type="match status" value="2"/>
</dbReference>
<evidence type="ECO:0000313" key="6">
    <source>
        <dbReference type="Proteomes" id="UP000008916"/>
    </source>
</evidence>
<dbReference type="Gene3D" id="1.10.1200.10">
    <property type="entry name" value="ACP-like"/>
    <property type="match status" value="1"/>
</dbReference>
<dbReference type="Gene3D" id="3.30.559.30">
    <property type="entry name" value="Nonribosomal peptide synthetase, condensation domain"/>
    <property type="match status" value="2"/>
</dbReference>
<dbReference type="GO" id="GO:0008610">
    <property type="term" value="P:lipid biosynthetic process"/>
    <property type="evidence" value="ECO:0007669"/>
    <property type="project" value="UniProtKB-ARBA"/>
</dbReference>
<accession>E6TEK6</accession>
<dbReference type="InterPro" id="IPR025110">
    <property type="entry name" value="AMP-bd_C"/>
</dbReference>
<dbReference type="SMART" id="SM01294">
    <property type="entry name" value="PKS_PP_betabranch"/>
    <property type="match status" value="1"/>
</dbReference>
<dbReference type="SUPFAM" id="SSF52777">
    <property type="entry name" value="CoA-dependent acyltransferases"/>
    <property type="match status" value="4"/>
</dbReference>
<protein>
    <submittedName>
        <fullName evidence="5">Amino acid adenylation enzyme/thioester reductase family protein</fullName>
    </submittedName>
</protein>
<dbReference type="SUPFAM" id="SSF47336">
    <property type="entry name" value="ACP-like"/>
    <property type="match status" value="1"/>
</dbReference>
<name>E6TEK6_MYCSR</name>
<dbReference type="PANTHER" id="PTHR45527:SF1">
    <property type="entry name" value="FATTY ACID SYNTHASE"/>
    <property type="match status" value="1"/>
</dbReference>
<evidence type="ECO:0000256" key="1">
    <source>
        <dbReference type="ARBA" id="ARBA00001957"/>
    </source>
</evidence>
<dbReference type="InterPro" id="IPR020845">
    <property type="entry name" value="AMP-binding_CS"/>
</dbReference>
<evidence type="ECO:0000313" key="5">
    <source>
        <dbReference type="EMBL" id="ADT98788.1"/>
    </source>
</evidence>
<dbReference type="SUPFAM" id="SSF56801">
    <property type="entry name" value="Acetyl-CoA synthetase-like"/>
    <property type="match status" value="1"/>
</dbReference>
<dbReference type="Pfam" id="PF00668">
    <property type="entry name" value="Condensation"/>
    <property type="match status" value="2"/>
</dbReference>
<dbReference type="GO" id="GO:0043041">
    <property type="term" value="P:amino acid activation for nonribosomal peptide biosynthetic process"/>
    <property type="evidence" value="ECO:0007669"/>
    <property type="project" value="TreeGrafter"/>
</dbReference>
<dbReference type="GO" id="GO:0044550">
    <property type="term" value="P:secondary metabolite biosynthetic process"/>
    <property type="evidence" value="ECO:0007669"/>
    <property type="project" value="TreeGrafter"/>
</dbReference>
<evidence type="ECO:0000256" key="2">
    <source>
        <dbReference type="ARBA" id="ARBA00022450"/>
    </source>
</evidence>
<dbReference type="InterPro" id="IPR036736">
    <property type="entry name" value="ACP-like_sf"/>
</dbReference>
<dbReference type="Proteomes" id="UP000008916">
    <property type="component" value="Chromosome"/>
</dbReference>
<dbReference type="InterPro" id="IPR023213">
    <property type="entry name" value="CAT-like_dom_sf"/>
</dbReference>
<dbReference type="InterPro" id="IPR000873">
    <property type="entry name" value="AMP-dep_synth/lig_dom"/>
</dbReference>
<keyword evidence="2" id="KW-0596">Phosphopantetheine</keyword>
<comment type="cofactor">
    <cofactor evidence="1">
        <name>pantetheine 4'-phosphate</name>
        <dbReference type="ChEBI" id="CHEBI:47942"/>
    </cofactor>
</comment>
<dbReference type="Gene3D" id="3.30.300.30">
    <property type="match status" value="1"/>
</dbReference>
<dbReference type="GO" id="GO:0003824">
    <property type="term" value="F:catalytic activity"/>
    <property type="evidence" value="ECO:0007669"/>
    <property type="project" value="InterPro"/>
</dbReference>
<dbReference type="NCBIfam" id="TIGR01733">
    <property type="entry name" value="AA-adenyl-dom"/>
    <property type="match status" value="1"/>
</dbReference>
<keyword evidence="6" id="KW-1185">Reference proteome</keyword>
<dbReference type="InterPro" id="IPR001242">
    <property type="entry name" value="Condensation_dom"/>
</dbReference>
<dbReference type="RefSeq" id="WP_013471371.1">
    <property type="nucleotide sequence ID" value="NC_014814.1"/>
</dbReference>
<dbReference type="Pfam" id="PF00501">
    <property type="entry name" value="AMP-binding"/>
    <property type="match status" value="1"/>
</dbReference>
<dbReference type="PANTHER" id="PTHR45527">
    <property type="entry name" value="NONRIBOSOMAL PEPTIDE SYNTHETASE"/>
    <property type="match status" value="1"/>
</dbReference>
<dbReference type="GO" id="GO:0031177">
    <property type="term" value="F:phosphopantetheine binding"/>
    <property type="evidence" value="ECO:0007669"/>
    <property type="project" value="InterPro"/>
</dbReference>
<dbReference type="HOGENOM" id="CLU_000022_2_2_11"/>
<feature type="domain" description="Carrier" evidence="4">
    <location>
        <begin position="947"/>
        <end position="1021"/>
    </location>
</feature>
<keyword evidence="3" id="KW-0597">Phosphoprotein</keyword>
<evidence type="ECO:0000259" key="4">
    <source>
        <dbReference type="PROSITE" id="PS50075"/>
    </source>
</evidence>
<dbReference type="Pfam" id="PF00550">
    <property type="entry name" value="PP-binding"/>
    <property type="match status" value="1"/>
</dbReference>
<dbReference type="InterPro" id="IPR045851">
    <property type="entry name" value="AMP-bd_C_sf"/>
</dbReference>
<dbReference type="PROSITE" id="PS00455">
    <property type="entry name" value="AMP_BINDING"/>
    <property type="match status" value="1"/>
</dbReference>
<dbReference type="InterPro" id="IPR009081">
    <property type="entry name" value="PP-bd_ACP"/>
</dbReference>
<dbReference type="InterPro" id="IPR020806">
    <property type="entry name" value="PKS_PP-bd"/>
</dbReference>
<organism evidence="5 6">
    <name type="scientific">Mycolicibacterium gilvum (strain DSM 45189 / LMG 24558 / Spyr1)</name>
    <name type="common">Mycobacterium gilvum</name>
    <dbReference type="NCBI Taxonomy" id="278137"/>
    <lineage>
        <taxon>Bacteria</taxon>
        <taxon>Bacillati</taxon>
        <taxon>Actinomycetota</taxon>
        <taxon>Actinomycetes</taxon>
        <taxon>Mycobacteriales</taxon>
        <taxon>Mycobacteriaceae</taxon>
        <taxon>Mycolicibacterium</taxon>
    </lineage>
</organism>
<dbReference type="CDD" id="cd05930">
    <property type="entry name" value="A_NRPS"/>
    <property type="match status" value="1"/>
</dbReference>
<sequence>MTAAKTGAIADVMALSPLQQGLYSLTAMSDGDDPYLIGMSADITGALDVSLLHDCAAAVLARHPNLRAGFFQGDLKRPVQVIPEKVEVLWRHVRCDGAEVETLEREERARRFDLGRGPAMRFLLLETGQQRWRFVITAHHIVIDGWSLSLLVSELLALYRAAGNTSALTDAPRPYRDYIGWLAARDQDHARSLWRAHLADLDGPTLLAPALGAATIGDGLPGMVELTADPSITETVVDAARARGVTVNSLVQLAWALTLSSLTDRDDITFGVTVSGRPDDLAGVESMIGLFVNTVPLRVRLDPALTVGAQCRALQQDAATLRDHSYLGHAELRALAGVGELFDTLLVYENFPPGAVAGAGTLEAAGATFTPVALQSLAHFPVTIAAHLTDGRLTVLVEAKDGALGQITPRALGTRLLATVSRIVEGWDRPLREISISPDDHPVPVPVPVSEAAPTPSPSTGVHTRFTETASARLGSVALSWDGGALTYRQLDEAADRLAAVLTASGVRTETPVAVRLRRGADYVVAMFAVLKAGGAIVPLDPAMPADRIEVILRRAGVTVVVDEDTVARATAEPPAQYRPAETLPGQAAYVVFTSGTTGEPKGVIGTHRALLAYADDHIGAILRPAADRVGRPLRIAHAWSFTFDAAWQPLAALLDGHSVHIVDDATLRDAEALVDTIARFGVDMIDTTPSMFARLRDVGLLSTVPLAVLALGGEAVDPGLWQQIRQECARTGMSAFNCYGPTETTVEAVVAEIGAHERPTIGRPTAPTRAYVLDSWLRPVPSGAAGELYLAGGQLTRGYLGRPGETAARFVPDPFVPGARMYRTGDVVRRAVDGTLAFLGRSDTQVKIRGFRVEPGEVAAVLRTHPAVGQAYVAVRPHRDGHRLTAYVTGEPQLRELRAWLGRRLPRYLMPNAIVAVDRIPLTAHGKIDEPALVALEPAADGAAMRPQTPTEVELAAVLAEVLGVGEIDVTADFLELGLDSIVALSVVQTARRRGVVMRAKLMLDCTTVRELAAAIDDAGSGPPSADEGSGPIALLPNAHWLYEFGDPRRLASTEALRLPRGITGPQIRALLQSVVDAHPVLRTRLDRASMTLVDGGFDLPLTEIEVGDEGSAAVARHAAAALEHLDPQRGPLWGAVWLRGSDDADSTNSVLLLTAHVLAMDPVSWQIVIGELDAGWHALAGGRAPAALGEHTGYRQWSNLLRERAESSDGLQFWLDQLGGPDPALGARRVRPDTDRAGDVRVTVTVTGADVTARLLAGPHPVLDVLVAALGRTITEWRGRRNQPTPPPLVALETHGRAALAEADTADTADTSDTVGLLSAIYPLRLHGDSPGATTELIAGVPAGGIDYGLLRYLRPDTSEVLKAHSEPQILLNYLGRTDLVPSGAIVADRLLLSGLSTVPEPNAAVRHELTVVAAVVAHGDEPALVAQWRVLPEILSDTDVEEMQTIWQDTLREVLR</sequence>
<proteinExistence type="predicted"/>
<dbReference type="InterPro" id="IPR010071">
    <property type="entry name" value="AA_adenyl_dom"/>
</dbReference>
<gene>
    <name evidence="5" type="ordered locus">Mspyr1_21340</name>
</gene>
<dbReference type="Pfam" id="PF13193">
    <property type="entry name" value="AMP-binding_C"/>
    <property type="match status" value="1"/>
</dbReference>
<dbReference type="PROSITE" id="PS50075">
    <property type="entry name" value="CARRIER"/>
    <property type="match status" value="1"/>
</dbReference>
<dbReference type="KEGG" id="msp:Mspyr1_21340"/>
<dbReference type="GO" id="GO:0005737">
    <property type="term" value="C:cytoplasm"/>
    <property type="evidence" value="ECO:0007669"/>
    <property type="project" value="TreeGrafter"/>
</dbReference>
<dbReference type="EMBL" id="CP002385">
    <property type="protein sequence ID" value="ADT98788.1"/>
    <property type="molecule type" value="Genomic_DNA"/>
</dbReference>
<evidence type="ECO:0000256" key="3">
    <source>
        <dbReference type="ARBA" id="ARBA00022553"/>
    </source>
</evidence>
<dbReference type="SMART" id="SM00823">
    <property type="entry name" value="PKS_PP"/>
    <property type="match status" value="1"/>
</dbReference>